<keyword evidence="2 3" id="KW-0175">Coiled coil</keyword>
<dbReference type="PANTHER" id="PTHR19423:SF1">
    <property type="entry name" value="SH3 DOMAIN-BINDING PROTEIN 5"/>
    <property type="match status" value="1"/>
</dbReference>
<gene>
    <name evidence="4" type="ORF">TBIB3V08_LOCUS6715</name>
</gene>
<dbReference type="Pfam" id="PF05276">
    <property type="entry name" value="SH3BP5"/>
    <property type="match status" value="1"/>
</dbReference>
<dbReference type="GO" id="GO:0035556">
    <property type="term" value="P:intracellular signal transduction"/>
    <property type="evidence" value="ECO:0007669"/>
    <property type="project" value="InterPro"/>
</dbReference>
<dbReference type="GO" id="GO:0004860">
    <property type="term" value="F:protein kinase inhibitor activity"/>
    <property type="evidence" value="ECO:0007669"/>
    <property type="project" value="TreeGrafter"/>
</dbReference>
<dbReference type="GO" id="GO:0005737">
    <property type="term" value="C:cytoplasm"/>
    <property type="evidence" value="ECO:0007669"/>
    <property type="project" value="TreeGrafter"/>
</dbReference>
<evidence type="ECO:0000256" key="1">
    <source>
        <dbReference type="ARBA" id="ARBA00007796"/>
    </source>
</evidence>
<dbReference type="EMBL" id="OD566596">
    <property type="protein sequence ID" value="CAD7444335.1"/>
    <property type="molecule type" value="Genomic_DNA"/>
</dbReference>
<proteinExistence type="inferred from homology"/>
<sequence>MEQICSPDETEDSDLDPRIQIELEKLNNATDEINKLEIELDEANTTFRLLLNDSTRRLKLQSKKLGSCIERARPYYEALEVAKQAQLECQRAAVQFQRANEIHQAAKETVALAEQRFISKQHVWQFDNAWQEMLNHATLKVRDAEDQKSESGREHQKRAILFNAAEQKVQQLEQRLRRNIAKSRPYFDEKVVCQGQLAAQKDRVEALQRTVAITKSSYSNSLKELERISEEIHLKRRILKESLSDVEDSELLRGPREPGVGAELNTFDVSEFSIKVEPSSGDGSVWLPQLPVRELSDCGMGDSSIEGVINRDVNRLALLSSYEQELDRCDLRSMGSQSAGPHMNRSWIDVTCGVWAVNQLGIVRLSAREMKDDLEELKLRVRELAVRPVEGCSTSDAHWESELNATVNRLDHMMLMQECSHDLSEMKFTTDDTN</sequence>
<dbReference type="AlphaFoldDB" id="A0A7R9EZN6"/>
<reference evidence="4" key="1">
    <citation type="submission" date="2020-11" db="EMBL/GenBank/DDBJ databases">
        <authorList>
            <person name="Tran Van P."/>
        </authorList>
    </citation>
    <scope>NUCLEOTIDE SEQUENCE</scope>
</reference>
<feature type="coiled-coil region" evidence="3">
    <location>
        <begin position="19"/>
        <end position="53"/>
    </location>
</feature>
<evidence type="ECO:0000256" key="2">
    <source>
        <dbReference type="ARBA" id="ARBA00023054"/>
    </source>
</evidence>
<accession>A0A7R9EZN6</accession>
<comment type="similarity">
    <text evidence="1">Belongs to the SH3BP5 family.</text>
</comment>
<dbReference type="PANTHER" id="PTHR19423">
    <property type="entry name" value="SH3 DOMAIN-BINDING PROTEIN 5"/>
    <property type="match status" value="1"/>
</dbReference>
<protein>
    <recommendedName>
        <fullName evidence="5">SH3 domain-binding protein 5 homolog</fullName>
    </recommendedName>
</protein>
<organism evidence="4">
    <name type="scientific">Timema bartmani</name>
    <dbReference type="NCBI Taxonomy" id="61472"/>
    <lineage>
        <taxon>Eukaryota</taxon>
        <taxon>Metazoa</taxon>
        <taxon>Ecdysozoa</taxon>
        <taxon>Arthropoda</taxon>
        <taxon>Hexapoda</taxon>
        <taxon>Insecta</taxon>
        <taxon>Pterygota</taxon>
        <taxon>Neoptera</taxon>
        <taxon>Polyneoptera</taxon>
        <taxon>Phasmatodea</taxon>
        <taxon>Timematodea</taxon>
        <taxon>Timematoidea</taxon>
        <taxon>Timematidae</taxon>
        <taxon>Timema</taxon>
    </lineage>
</organism>
<dbReference type="InterPro" id="IPR007940">
    <property type="entry name" value="SH3BP5"/>
</dbReference>
<evidence type="ECO:0008006" key="5">
    <source>
        <dbReference type="Google" id="ProtNLM"/>
    </source>
</evidence>
<evidence type="ECO:0000256" key="3">
    <source>
        <dbReference type="SAM" id="Coils"/>
    </source>
</evidence>
<name>A0A7R9EZN6_9NEOP</name>
<evidence type="ECO:0000313" key="4">
    <source>
        <dbReference type="EMBL" id="CAD7444335.1"/>
    </source>
</evidence>